<evidence type="ECO:0000256" key="1">
    <source>
        <dbReference type="ARBA" id="ARBA00011073"/>
    </source>
</evidence>
<protein>
    <submittedName>
        <fullName evidence="8">Subtilase family protein</fullName>
    </submittedName>
</protein>
<keyword evidence="9" id="KW-1185">Reference proteome</keyword>
<feature type="active site" description="Charge relay system" evidence="5">
    <location>
        <position position="249"/>
    </location>
</feature>
<evidence type="ECO:0000256" key="4">
    <source>
        <dbReference type="ARBA" id="ARBA00022825"/>
    </source>
</evidence>
<dbReference type="GO" id="GO:0004252">
    <property type="term" value="F:serine-type endopeptidase activity"/>
    <property type="evidence" value="ECO:0007669"/>
    <property type="project" value="UniProtKB-UniRule"/>
</dbReference>
<keyword evidence="2 5" id="KW-0645">Protease</keyword>
<dbReference type="InterPro" id="IPR000209">
    <property type="entry name" value="Peptidase_S8/S53_dom"/>
</dbReference>
<evidence type="ECO:0000313" key="8">
    <source>
        <dbReference type="EMBL" id="SDX92486.1"/>
    </source>
</evidence>
<evidence type="ECO:0000313" key="9">
    <source>
        <dbReference type="Proteomes" id="UP000199170"/>
    </source>
</evidence>
<proteinExistence type="inferred from homology"/>
<dbReference type="PANTHER" id="PTHR43806:SF11">
    <property type="entry name" value="CEREVISIN-RELATED"/>
    <property type="match status" value="1"/>
</dbReference>
<feature type="region of interest" description="Disordered" evidence="6">
    <location>
        <begin position="46"/>
        <end position="81"/>
    </location>
</feature>
<dbReference type="OrthoDB" id="341609at2157"/>
<gene>
    <name evidence="8" type="ORF">SAMN04487946_10476</name>
</gene>
<dbReference type="STRING" id="660517.SAMN04487946_10476"/>
<dbReference type="PANTHER" id="PTHR43806">
    <property type="entry name" value="PEPTIDASE S8"/>
    <property type="match status" value="1"/>
</dbReference>
<dbReference type="GO" id="GO:0006508">
    <property type="term" value="P:proteolysis"/>
    <property type="evidence" value="ECO:0007669"/>
    <property type="project" value="UniProtKB-KW"/>
</dbReference>
<dbReference type="InterPro" id="IPR015500">
    <property type="entry name" value="Peptidase_S8_subtilisin-rel"/>
</dbReference>
<comment type="similarity">
    <text evidence="1 5">Belongs to the peptidase S8 family.</text>
</comment>
<dbReference type="PROSITE" id="PS51892">
    <property type="entry name" value="SUBTILASE"/>
    <property type="match status" value="1"/>
</dbReference>
<dbReference type="Gene3D" id="3.40.50.200">
    <property type="entry name" value="Peptidase S8/S53 domain"/>
    <property type="match status" value="2"/>
</dbReference>
<name>A0A1H3FNA8_9EURY</name>
<organism evidence="8 9">
    <name type="scientific">Halobellus clavatus</name>
    <dbReference type="NCBI Taxonomy" id="660517"/>
    <lineage>
        <taxon>Archaea</taxon>
        <taxon>Methanobacteriati</taxon>
        <taxon>Methanobacteriota</taxon>
        <taxon>Stenosarchaea group</taxon>
        <taxon>Halobacteria</taxon>
        <taxon>Halobacteriales</taxon>
        <taxon>Haloferacaceae</taxon>
        <taxon>Halobellus</taxon>
    </lineage>
</organism>
<evidence type="ECO:0000256" key="6">
    <source>
        <dbReference type="SAM" id="MobiDB-lite"/>
    </source>
</evidence>
<keyword evidence="3 5" id="KW-0378">Hydrolase</keyword>
<dbReference type="Proteomes" id="UP000199170">
    <property type="component" value="Unassembled WGS sequence"/>
</dbReference>
<dbReference type="InterPro" id="IPR036852">
    <property type="entry name" value="Peptidase_S8/S53_dom_sf"/>
</dbReference>
<accession>A0A1H3FNA8</accession>
<keyword evidence="4 5" id="KW-0720">Serine protease</keyword>
<feature type="domain" description="Peptidase S8/S53" evidence="7">
    <location>
        <begin position="207"/>
        <end position="562"/>
    </location>
</feature>
<sequence length="900" mass="93431">MTQSATVVMTVVVLLAATPAPALAGSFGSSPTLDTAVGVEERVPGRATTAEAGSQTQLTNTSTEADNRSESNTTDGTRLSPEAKIAAGLLGGERSSGGGADGITTRGVTTASSAETVDVIVTAAPRQTGAVAGRVRNNSGTVMLQHGRFVQAQVPRQSLTAIADSPAVERIRRPNTPVPRRITRGGNVSEGLSKMNVSPAYAAGQYGDNVTVAVVDVDRGFNASNPAIADSVVDTYDPAGPFDTRDDGHGTAVSELVVDTAPNVSLVLIEIDTGIELATAMDYIRENTSAEVAVMSLSWYNAGPMDGSGRFNRQFERSAANGTLWSVSAGNDGDGGHWHGRWRDSDGDDWLDVSENKELIEVSEGTRRVFLQWDDWPQSDQNLDLYLFDSRSDFPTNPINGTNNVQDGNWAPVERVSTTGSTDYVAIRRESGTKPLNLTVFGPGGSLSPNTTARSVTNPTTDAVLTVGATYYGDNSVEPFSARGPSIDGRIKPDVVAPDGVSTSVYDPFFGTSAAAPHAGGVFALALDKNESLRPPVAISRLESTANDTVGDTDPNNATGHGLVDAGAVVAATAYSETEPPRLSAATAVDLTDGDGTVSTGDSVRVTVTATDTDSGIATVTANASAFGGGYVALEDTDGDDQYTGTFTVNASAAMPVPDTSSIPITATDVAGNDNRTVAAGTLALQRGAITVSLAPSRQQITATETASVDVVVTNVTDGIGAWELQINQTDGATTITNLTLAGAPDQQTVSIAEDGNSVYATAADITGNETGNVTIATVTVGGSTIGQSTLDLTVTNLTTAAGISYTVANTTTARLTTTAPVVRSEYAGPPTDIDDDGHLEDVNGDGNFTVADVQAFYVNRETAAIQTYPASYNYNNISDVDIVDVQRLYYELQQQQQDE</sequence>
<feature type="active site" description="Charge relay system" evidence="5">
    <location>
        <position position="513"/>
    </location>
</feature>
<feature type="compositionally biased region" description="Polar residues" evidence="6">
    <location>
        <begin position="51"/>
        <end position="77"/>
    </location>
</feature>
<feature type="active site" description="Charge relay system" evidence="5">
    <location>
        <position position="218"/>
    </location>
</feature>
<evidence type="ECO:0000256" key="2">
    <source>
        <dbReference type="ARBA" id="ARBA00022670"/>
    </source>
</evidence>
<dbReference type="RefSeq" id="WP_089766657.1">
    <property type="nucleotide sequence ID" value="NZ_FNPB01000004.1"/>
</dbReference>
<dbReference type="Pfam" id="PF00082">
    <property type="entry name" value="Peptidase_S8"/>
    <property type="match status" value="1"/>
</dbReference>
<dbReference type="AlphaFoldDB" id="A0A1H3FNA8"/>
<dbReference type="SUPFAM" id="SSF52743">
    <property type="entry name" value="Subtilisin-like"/>
    <property type="match status" value="1"/>
</dbReference>
<dbReference type="PRINTS" id="PR00723">
    <property type="entry name" value="SUBTILISIN"/>
</dbReference>
<evidence type="ECO:0000259" key="7">
    <source>
        <dbReference type="Pfam" id="PF00082"/>
    </source>
</evidence>
<evidence type="ECO:0000256" key="5">
    <source>
        <dbReference type="PROSITE-ProRule" id="PRU01240"/>
    </source>
</evidence>
<dbReference type="InterPro" id="IPR050131">
    <property type="entry name" value="Peptidase_S8_subtilisin-like"/>
</dbReference>
<evidence type="ECO:0000256" key="3">
    <source>
        <dbReference type="ARBA" id="ARBA00022801"/>
    </source>
</evidence>
<dbReference type="EMBL" id="FNPB01000004">
    <property type="protein sequence ID" value="SDX92486.1"/>
    <property type="molecule type" value="Genomic_DNA"/>
</dbReference>
<reference evidence="9" key="1">
    <citation type="submission" date="2016-10" db="EMBL/GenBank/DDBJ databases">
        <authorList>
            <person name="Varghese N."/>
            <person name="Submissions S."/>
        </authorList>
    </citation>
    <scope>NUCLEOTIDE SEQUENCE [LARGE SCALE GENOMIC DNA]</scope>
    <source>
        <strain evidence="9">CGMCC 1.10118</strain>
    </source>
</reference>